<dbReference type="VEuPathDB" id="FungiDB:DFL_002730"/>
<dbReference type="Proteomes" id="UP000283090">
    <property type="component" value="Unassembled WGS sequence"/>
</dbReference>
<name>A0A437ABQ2_ARTFL</name>
<reference evidence="2 3" key="1">
    <citation type="submission" date="2019-01" db="EMBL/GenBank/DDBJ databases">
        <title>Intercellular communication is required for trap formation in the nematode-trapping fungus Duddingtonia flagrans.</title>
        <authorList>
            <person name="Youssar L."/>
            <person name="Wernet V."/>
            <person name="Hensel N."/>
            <person name="Hildebrandt H.-G."/>
            <person name="Fischer R."/>
        </authorList>
    </citation>
    <scope>NUCLEOTIDE SEQUENCE [LARGE SCALE GENOMIC DNA]</scope>
    <source>
        <strain evidence="2 3">CBS H-5679</strain>
    </source>
</reference>
<proteinExistence type="predicted"/>
<protein>
    <submittedName>
        <fullName evidence="2">Uncharacterized protein</fullName>
    </submittedName>
</protein>
<evidence type="ECO:0000313" key="3">
    <source>
        <dbReference type="Proteomes" id="UP000283090"/>
    </source>
</evidence>
<keyword evidence="3" id="KW-1185">Reference proteome</keyword>
<feature type="coiled-coil region" evidence="1">
    <location>
        <begin position="26"/>
        <end position="60"/>
    </location>
</feature>
<gene>
    <name evidence="2" type="ORF">DFL_002730</name>
</gene>
<dbReference type="GeneID" id="93585041"/>
<keyword evidence="1" id="KW-0175">Coiled coil</keyword>
<dbReference type="EMBL" id="SAEB01000003">
    <property type="protein sequence ID" value="RVD88548.1"/>
    <property type="molecule type" value="Genomic_DNA"/>
</dbReference>
<dbReference type="AlphaFoldDB" id="A0A437ABQ2"/>
<comment type="caution">
    <text evidence="2">The sequence shown here is derived from an EMBL/GenBank/DDBJ whole genome shotgun (WGS) entry which is preliminary data.</text>
</comment>
<sequence>MSKSNFWPQPLQDWQNQLSRLELENRRRLKYKVQEYQVRLRTLELDYLEKRKQARKIEEKRRHEAATATRGR</sequence>
<organism evidence="2 3">
    <name type="scientific">Arthrobotrys flagrans</name>
    <name type="common">Nematode-trapping fungus</name>
    <name type="synonym">Trichothecium flagrans</name>
    <dbReference type="NCBI Taxonomy" id="97331"/>
    <lineage>
        <taxon>Eukaryota</taxon>
        <taxon>Fungi</taxon>
        <taxon>Dikarya</taxon>
        <taxon>Ascomycota</taxon>
        <taxon>Pezizomycotina</taxon>
        <taxon>Orbiliomycetes</taxon>
        <taxon>Orbiliales</taxon>
        <taxon>Orbiliaceae</taxon>
        <taxon>Arthrobotrys</taxon>
    </lineage>
</organism>
<evidence type="ECO:0000313" key="2">
    <source>
        <dbReference type="EMBL" id="RVD88548.1"/>
    </source>
</evidence>
<accession>A0A437ABQ2</accession>
<dbReference type="RefSeq" id="XP_067494092.1">
    <property type="nucleotide sequence ID" value="XM_067631559.1"/>
</dbReference>
<evidence type="ECO:0000256" key="1">
    <source>
        <dbReference type="SAM" id="Coils"/>
    </source>
</evidence>